<dbReference type="PROSITE" id="PS51371">
    <property type="entry name" value="CBS"/>
    <property type="match status" value="2"/>
</dbReference>
<dbReference type="CDD" id="cd04622">
    <property type="entry name" value="CBS_pair_HRP1_like"/>
    <property type="match status" value="1"/>
</dbReference>
<dbReference type="Proteomes" id="UP000595197">
    <property type="component" value="Chromosome"/>
</dbReference>
<evidence type="ECO:0000313" key="4">
    <source>
        <dbReference type="EMBL" id="QQP88443.1"/>
    </source>
</evidence>
<evidence type="ECO:0000313" key="5">
    <source>
        <dbReference type="Proteomes" id="UP000595197"/>
    </source>
</evidence>
<dbReference type="InterPro" id="IPR000644">
    <property type="entry name" value="CBS_dom"/>
</dbReference>
<feature type="domain" description="CBS" evidence="3">
    <location>
        <begin position="72"/>
        <end position="128"/>
    </location>
</feature>
<accession>A0ABX7B2T3</accession>
<keyword evidence="1 2" id="KW-0129">CBS domain</keyword>
<feature type="domain" description="CBS" evidence="3">
    <location>
        <begin position="7"/>
        <end position="63"/>
    </location>
</feature>
<dbReference type="SMART" id="SM00116">
    <property type="entry name" value="CBS"/>
    <property type="match status" value="2"/>
</dbReference>
<dbReference type="EMBL" id="CP067420">
    <property type="protein sequence ID" value="QQP88443.1"/>
    <property type="molecule type" value="Genomic_DNA"/>
</dbReference>
<dbReference type="PANTHER" id="PTHR43080:SF2">
    <property type="entry name" value="CBS DOMAIN-CONTAINING PROTEIN"/>
    <property type="match status" value="1"/>
</dbReference>
<evidence type="ECO:0000259" key="3">
    <source>
        <dbReference type="PROSITE" id="PS51371"/>
    </source>
</evidence>
<evidence type="ECO:0000256" key="1">
    <source>
        <dbReference type="ARBA" id="ARBA00023122"/>
    </source>
</evidence>
<dbReference type="Pfam" id="PF00571">
    <property type="entry name" value="CBS"/>
    <property type="match status" value="2"/>
</dbReference>
<reference evidence="4" key="1">
    <citation type="submission" date="2021-02" db="EMBL/GenBank/DDBJ databases">
        <title>Skermanella TT6 skin isolate.</title>
        <authorList>
            <person name="Lee K."/>
            <person name="Ganzorig M."/>
        </authorList>
    </citation>
    <scope>NUCLEOTIDE SEQUENCE</scope>
    <source>
        <strain evidence="4">TT6</strain>
    </source>
</reference>
<dbReference type="InterPro" id="IPR051257">
    <property type="entry name" value="Diverse_CBS-Domain"/>
</dbReference>
<sequence>MQIREIMTRDVEVVAPGDTIQRAAKLMDELNVGVLPVCEGPKLVGLVTDRDITVRATSVGKAPGECRVSEVMTDEPRYCYEDDVVSDVSRLMGDMQIRRVPVLDRDDRLIGIVSLGDIATEADRPQTIADTLGQVSEPSAPDRG</sequence>
<dbReference type="InterPro" id="IPR046342">
    <property type="entry name" value="CBS_dom_sf"/>
</dbReference>
<keyword evidence="5" id="KW-1185">Reference proteome</keyword>
<dbReference type="RefSeq" id="WP_201073352.1">
    <property type="nucleotide sequence ID" value="NZ_CP067420.1"/>
</dbReference>
<gene>
    <name evidence="4" type="ORF">IGS68_20710</name>
</gene>
<dbReference type="PANTHER" id="PTHR43080">
    <property type="entry name" value="CBS DOMAIN-CONTAINING PROTEIN CBSX3, MITOCHONDRIAL"/>
    <property type="match status" value="1"/>
</dbReference>
<name>A0ABX7B2T3_9PROT</name>
<organism evidence="4 5">
    <name type="scientific">Skermanella cutis</name>
    <dbReference type="NCBI Taxonomy" id="2775420"/>
    <lineage>
        <taxon>Bacteria</taxon>
        <taxon>Pseudomonadati</taxon>
        <taxon>Pseudomonadota</taxon>
        <taxon>Alphaproteobacteria</taxon>
        <taxon>Rhodospirillales</taxon>
        <taxon>Azospirillaceae</taxon>
        <taxon>Skermanella</taxon>
    </lineage>
</organism>
<proteinExistence type="predicted"/>
<protein>
    <submittedName>
        <fullName evidence="4">CBS domain-containing protein</fullName>
    </submittedName>
</protein>
<dbReference type="Gene3D" id="3.10.580.10">
    <property type="entry name" value="CBS-domain"/>
    <property type="match status" value="1"/>
</dbReference>
<dbReference type="SUPFAM" id="SSF54631">
    <property type="entry name" value="CBS-domain pair"/>
    <property type="match status" value="1"/>
</dbReference>
<evidence type="ECO:0000256" key="2">
    <source>
        <dbReference type="PROSITE-ProRule" id="PRU00703"/>
    </source>
</evidence>